<dbReference type="AlphaFoldDB" id="A0AAW9RCD5"/>
<feature type="transmembrane region" description="Helical" evidence="6">
    <location>
        <begin position="84"/>
        <end position="104"/>
    </location>
</feature>
<dbReference type="EMBL" id="JAZHOG010000001">
    <property type="protein sequence ID" value="MEJ8566428.1"/>
    <property type="molecule type" value="Genomic_DNA"/>
</dbReference>
<evidence type="ECO:0000256" key="4">
    <source>
        <dbReference type="ARBA" id="ARBA00022989"/>
    </source>
</evidence>
<evidence type="ECO:0000313" key="9">
    <source>
        <dbReference type="Proteomes" id="UP001359886"/>
    </source>
</evidence>
<feature type="transmembrane region" description="Helical" evidence="6">
    <location>
        <begin position="406"/>
        <end position="429"/>
    </location>
</feature>
<accession>A0AAW9RCD5</accession>
<dbReference type="Pfam" id="PF07690">
    <property type="entry name" value="MFS_1"/>
    <property type="match status" value="1"/>
</dbReference>
<evidence type="ECO:0000313" key="8">
    <source>
        <dbReference type="EMBL" id="MEJ8566428.1"/>
    </source>
</evidence>
<feature type="transmembrane region" description="Helical" evidence="6">
    <location>
        <begin position="338"/>
        <end position="360"/>
    </location>
</feature>
<dbReference type="Gene3D" id="1.20.1250.20">
    <property type="entry name" value="MFS general substrate transporter like domains"/>
    <property type="match status" value="2"/>
</dbReference>
<dbReference type="InterPro" id="IPR011701">
    <property type="entry name" value="MFS"/>
</dbReference>
<keyword evidence="5 6" id="KW-0472">Membrane</keyword>
<dbReference type="InterPro" id="IPR036259">
    <property type="entry name" value="MFS_trans_sf"/>
</dbReference>
<evidence type="ECO:0000256" key="2">
    <source>
        <dbReference type="ARBA" id="ARBA00022448"/>
    </source>
</evidence>
<dbReference type="GO" id="GO:0016020">
    <property type="term" value="C:membrane"/>
    <property type="evidence" value="ECO:0007669"/>
    <property type="project" value="UniProtKB-SubCell"/>
</dbReference>
<sequence length="444" mass="47615">MNEARATPAPSAFSAWYMVVLCMVAYIFSFIDRQVISLLVEPIRADLQISDTQFSLLHGLAFAIFYALMGLPIARLADTRSRPLIIAAGIFVWSIATAACGATKNFWQLFTARMAVGAGEAALSPAAYSMITDSFPRSKLGFALGIYSLGSFIGSGLAYLIGGAAIEWVSQFGAQDLPLIGLTQPWQMTFFIVGIPGVIIAALFFVTIRDPERKGVNPAQASGYPVRDVFRYIGLHRRTFLAHYIGFGFMSLSLFALLSWAPAFLIRNFGLTAREVGLYLGFLVLISNTAGALSSGWLTDWFTRRGHTDAALRSGILGALGLVLPAALFSSIDGLQAALGVFGLAMFFASFPIATSAAALQWMAPNQMRAQVTALFFLFMNLMGITGGATLVALCTDYLFRADAAVGYSMSIIAASAGLCGAAVLIWGLKHFRQTVATQATTQD</sequence>
<feature type="transmembrane region" description="Helical" evidence="6">
    <location>
        <begin position="186"/>
        <end position="208"/>
    </location>
</feature>
<feature type="transmembrane region" description="Helical" evidence="6">
    <location>
        <begin position="310"/>
        <end position="332"/>
    </location>
</feature>
<evidence type="ECO:0000256" key="6">
    <source>
        <dbReference type="SAM" id="Phobius"/>
    </source>
</evidence>
<dbReference type="RefSeq" id="WP_354693747.1">
    <property type="nucleotide sequence ID" value="NZ_JAZHOG010000001.1"/>
</dbReference>
<feature type="domain" description="Major facilitator superfamily (MFS) profile" evidence="7">
    <location>
        <begin position="18"/>
        <end position="433"/>
    </location>
</feature>
<gene>
    <name evidence="8" type="ORF">V3330_02215</name>
</gene>
<evidence type="ECO:0000256" key="3">
    <source>
        <dbReference type="ARBA" id="ARBA00022692"/>
    </source>
</evidence>
<dbReference type="PROSITE" id="PS50850">
    <property type="entry name" value="MFS"/>
    <property type="match status" value="1"/>
</dbReference>
<organism evidence="8 9">
    <name type="scientific">Elongatibacter sediminis</name>
    <dbReference type="NCBI Taxonomy" id="3119006"/>
    <lineage>
        <taxon>Bacteria</taxon>
        <taxon>Pseudomonadati</taxon>
        <taxon>Pseudomonadota</taxon>
        <taxon>Gammaproteobacteria</taxon>
        <taxon>Chromatiales</taxon>
        <taxon>Wenzhouxiangellaceae</taxon>
        <taxon>Elongatibacter</taxon>
    </lineage>
</organism>
<dbReference type="SUPFAM" id="SSF103473">
    <property type="entry name" value="MFS general substrate transporter"/>
    <property type="match status" value="1"/>
</dbReference>
<feature type="transmembrane region" description="Helical" evidence="6">
    <location>
        <begin position="241"/>
        <end position="266"/>
    </location>
</feature>
<keyword evidence="4 6" id="KW-1133">Transmembrane helix</keyword>
<dbReference type="PANTHER" id="PTHR23505:SF79">
    <property type="entry name" value="PROTEIN SPINSTER"/>
    <property type="match status" value="1"/>
</dbReference>
<proteinExistence type="predicted"/>
<feature type="transmembrane region" description="Helical" evidence="6">
    <location>
        <begin position="56"/>
        <end position="77"/>
    </location>
</feature>
<dbReference type="PANTHER" id="PTHR23505">
    <property type="entry name" value="SPINSTER"/>
    <property type="match status" value="1"/>
</dbReference>
<dbReference type="GO" id="GO:0022857">
    <property type="term" value="F:transmembrane transporter activity"/>
    <property type="evidence" value="ECO:0007669"/>
    <property type="project" value="InterPro"/>
</dbReference>
<keyword evidence="9" id="KW-1185">Reference proteome</keyword>
<feature type="transmembrane region" description="Helical" evidence="6">
    <location>
        <begin position="110"/>
        <end position="128"/>
    </location>
</feature>
<feature type="transmembrane region" description="Helical" evidence="6">
    <location>
        <begin position="140"/>
        <end position="166"/>
    </location>
</feature>
<dbReference type="InterPro" id="IPR044770">
    <property type="entry name" value="MFS_spinster-like"/>
</dbReference>
<dbReference type="Proteomes" id="UP001359886">
    <property type="component" value="Unassembled WGS sequence"/>
</dbReference>
<comment type="subcellular location">
    <subcellularLocation>
        <location evidence="1">Membrane</location>
        <topology evidence="1">Multi-pass membrane protein</topology>
    </subcellularLocation>
</comment>
<feature type="transmembrane region" description="Helical" evidence="6">
    <location>
        <begin position="278"/>
        <end position="298"/>
    </location>
</feature>
<keyword evidence="3 6" id="KW-0812">Transmembrane</keyword>
<feature type="transmembrane region" description="Helical" evidence="6">
    <location>
        <begin position="372"/>
        <end position="394"/>
    </location>
</feature>
<comment type="caution">
    <text evidence="8">The sequence shown here is derived from an EMBL/GenBank/DDBJ whole genome shotgun (WGS) entry which is preliminary data.</text>
</comment>
<feature type="transmembrane region" description="Helical" evidence="6">
    <location>
        <begin position="12"/>
        <end position="31"/>
    </location>
</feature>
<dbReference type="InterPro" id="IPR020846">
    <property type="entry name" value="MFS_dom"/>
</dbReference>
<reference evidence="8 9" key="1">
    <citation type="submission" date="2024-02" db="EMBL/GenBank/DDBJ databases">
        <title>A novel Wenzhouxiangellaceae bacterium, isolated from coastal sediments.</title>
        <authorList>
            <person name="Du Z.-J."/>
            <person name="Ye Y.-Q."/>
            <person name="Zhang X.-Y."/>
        </authorList>
    </citation>
    <scope>NUCLEOTIDE SEQUENCE [LARGE SCALE GENOMIC DNA]</scope>
    <source>
        <strain evidence="8 9">CH-27</strain>
    </source>
</reference>
<name>A0AAW9RCD5_9GAMM</name>
<evidence type="ECO:0000259" key="7">
    <source>
        <dbReference type="PROSITE" id="PS50850"/>
    </source>
</evidence>
<keyword evidence="2" id="KW-0813">Transport</keyword>
<evidence type="ECO:0000256" key="5">
    <source>
        <dbReference type="ARBA" id="ARBA00023136"/>
    </source>
</evidence>
<evidence type="ECO:0000256" key="1">
    <source>
        <dbReference type="ARBA" id="ARBA00004141"/>
    </source>
</evidence>
<dbReference type="CDD" id="cd17328">
    <property type="entry name" value="MFS_spinster_like"/>
    <property type="match status" value="1"/>
</dbReference>
<protein>
    <submittedName>
        <fullName evidence="8">MFS transporter</fullName>
    </submittedName>
</protein>